<reference evidence="2" key="1">
    <citation type="journal article" date="2020" name="Nature">
        <title>Giant virus diversity and host interactions through global metagenomics.</title>
        <authorList>
            <person name="Schulz F."/>
            <person name="Roux S."/>
            <person name="Paez-Espino D."/>
            <person name="Jungbluth S."/>
            <person name="Walsh D.A."/>
            <person name="Denef V.J."/>
            <person name="McMahon K.D."/>
            <person name="Konstantinidis K.T."/>
            <person name="Eloe-Fadrosh E.A."/>
            <person name="Kyrpides N.C."/>
            <person name="Woyke T."/>
        </authorList>
    </citation>
    <scope>NUCLEOTIDE SEQUENCE</scope>
    <source>
        <strain evidence="2">GVMAG-M-3300023174-129</strain>
    </source>
</reference>
<name>A0A6C0D706_9ZZZZ</name>
<accession>A0A6C0D706</accession>
<dbReference type="AlphaFoldDB" id="A0A6C0D706"/>
<feature type="region of interest" description="Disordered" evidence="1">
    <location>
        <begin position="1"/>
        <end position="31"/>
    </location>
</feature>
<organism evidence="2">
    <name type="scientific">viral metagenome</name>
    <dbReference type="NCBI Taxonomy" id="1070528"/>
    <lineage>
        <taxon>unclassified sequences</taxon>
        <taxon>metagenomes</taxon>
        <taxon>organismal metagenomes</taxon>
    </lineage>
</organism>
<dbReference type="EMBL" id="MN739543">
    <property type="protein sequence ID" value="QHT12297.1"/>
    <property type="molecule type" value="Genomic_DNA"/>
</dbReference>
<evidence type="ECO:0000313" key="2">
    <source>
        <dbReference type="EMBL" id="QHT12297.1"/>
    </source>
</evidence>
<sequence>MSSPRCTLNRWGSGGNTGNSCSSTPKTEEAKAMEEKLKKMIQERNKLDTIWTQAPDATKQSK</sequence>
<protein>
    <submittedName>
        <fullName evidence="2">Uncharacterized protein</fullName>
    </submittedName>
</protein>
<evidence type="ECO:0000256" key="1">
    <source>
        <dbReference type="SAM" id="MobiDB-lite"/>
    </source>
</evidence>
<proteinExistence type="predicted"/>